<evidence type="ECO:0000313" key="2">
    <source>
        <dbReference type="Proteomes" id="UP000188268"/>
    </source>
</evidence>
<comment type="caution">
    <text evidence="1">The sequence shown here is derived from an EMBL/GenBank/DDBJ whole genome shotgun (WGS) entry which is preliminary data.</text>
</comment>
<accession>A0A1R3I2P4</accession>
<sequence length="306" mass="35023">MARIPAVRFNRIAAAFNEAARAPPVRLCESSGSDHSPEDLTDLSDLVNSFIESNCGVIETDEAGKIMEQEKENENDGSEGYWSDSETKDMIKNLVCNEQDDDVKHKIRVQTEFICDSTEDMSSDGFKRQLMSRLREKGFDAGLCKSRWERFGQHPAGRFEYVDVNVNGNRYIIEVNLGGEFEIARPTTSYTSLINVFPRILVIKPEEMKQIVRLMCRAIRESMKSKELKIPPWRRRGYMQAKWFGHYKRTTNEISDKNMQKKDAVATKRSVGFEMFPSVSYYCRDNFARKAGLKVAYLTAAFNANG</sequence>
<keyword evidence="2" id="KW-1185">Reference proteome</keyword>
<dbReference type="OMA" id="WFGAYKR"/>
<organism evidence="1 2">
    <name type="scientific">Corchorus capsularis</name>
    <name type="common">Jute</name>
    <dbReference type="NCBI Taxonomy" id="210143"/>
    <lineage>
        <taxon>Eukaryota</taxon>
        <taxon>Viridiplantae</taxon>
        <taxon>Streptophyta</taxon>
        <taxon>Embryophyta</taxon>
        <taxon>Tracheophyta</taxon>
        <taxon>Spermatophyta</taxon>
        <taxon>Magnoliopsida</taxon>
        <taxon>eudicotyledons</taxon>
        <taxon>Gunneridae</taxon>
        <taxon>Pentapetalae</taxon>
        <taxon>rosids</taxon>
        <taxon>malvids</taxon>
        <taxon>Malvales</taxon>
        <taxon>Malvaceae</taxon>
        <taxon>Grewioideae</taxon>
        <taxon>Apeibeae</taxon>
        <taxon>Corchorus</taxon>
    </lineage>
</organism>
<protein>
    <recommendedName>
        <fullName evidence="3">DUF506 family protein</fullName>
    </recommendedName>
</protein>
<dbReference type="NCBIfam" id="TIGR01615">
    <property type="entry name" value="A_thal_3542"/>
    <property type="match status" value="1"/>
</dbReference>
<dbReference type="InterPro" id="IPR006502">
    <property type="entry name" value="PDDEXK-like"/>
</dbReference>
<dbReference type="AlphaFoldDB" id="A0A1R3I2P4"/>
<reference evidence="1 2" key="1">
    <citation type="submission" date="2013-09" db="EMBL/GenBank/DDBJ databases">
        <title>Corchorus capsularis genome sequencing.</title>
        <authorList>
            <person name="Alam M."/>
            <person name="Haque M.S."/>
            <person name="Islam M.S."/>
            <person name="Emdad E.M."/>
            <person name="Islam M.M."/>
            <person name="Ahmed B."/>
            <person name="Halim A."/>
            <person name="Hossen Q.M.M."/>
            <person name="Hossain M.Z."/>
            <person name="Ahmed R."/>
            <person name="Khan M.M."/>
            <person name="Islam R."/>
            <person name="Rashid M.M."/>
            <person name="Khan S.A."/>
            <person name="Rahman M.S."/>
            <person name="Alam M."/>
        </authorList>
    </citation>
    <scope>NUCLEOTIDE SEQUENCE [LARGE SCALE GENOMIC DNA]</scope>
    <source>
        <strain evidence="2">cv. CVL-1</strain>
        <tissue evidence="1">Whole seedling</tissue>
    </source>
</reference>
<dbReference type="Pfam" id="PF04720">
    <property type="entry name" value="PDDEXK_6"/>
    <property type="match status" value="1"/>
</dbReference>
<gene>
    <name evidence="1" type="ORF">CCACVL1_15313</name>
</gene>
<dbReference type="PANTHER" id="PTHR31579:SF42">
    <property type="entry name" value="DUF506 FAMILY PROTEIN (DUF506)"/>
    <property type="match status" value="1"/>
</dbReference>
<evidence type="ECO:0000313" key="1">
    <source>
        <dbReference type="EMBL" id="OMO76854.1"/>
    </source>
</evidence>
<dbReference type="EMBL" id="AWWV01010840">
    <property type="protein sequence ID" value="OMO76854.1"/>
    <property type="molecule type" value="Genomic_DNA"/>
</dbReference>
<dbReference type="Gramene" id="OMO76854">
    <property type="protein sequence ID" value="OMO76854"/>
    <property type="gene ID" value="CCACVL1_15313"/>
</dbReference>
<name>A0A1R3I2P4_COCAP</name>
<dbReference type="Proteomes" id="UP000188268">
    <property type="component" value="Unassembled WGS sequence"/>
</dbReference>
<dbReference type="PANTHER" id="PTHR31579">
    <property type="entry name" value="OS03G0796600 PROTEIN"/>
    <property type="match status" value="1"/>
</dbReference>
<dbReference type="OrthoDB" id="548115at2759"/>
<proteinExistence type="predicted"/>
<evidence type="ECO:0008006" key="3">
    <source>
        <dbReference type="Google" id="ProtNLM"/>
    </source>
</evidence>